<dbReference type="Proteomes" id="UP000423609">
    <property type="component" value="Segment"/>
</dbReference>
<reference evidence="1 2" key="1">
    <citation type="submission" date="2019-10" db="EMBL/GenBank/DDBJ databases">
        <authorList>
            <person name="Garlena R.A."/>
            <person name="Russell D.A."/>
            <person name="Pope W.H."/>
            <person name="Jacobs-Sera D."/>
            <person name="Hatfull G.F."/>
        </authorList>
    </citation>
    <scope>NUCLEOTIDE SEQUENCE [LARGE SCALE GENOMIC DNA]</scope>
</reference>
<accession>A0A649VCN5</accession>
<evidence type="ECO:0000313" key="1">
    <source>
        <dbReference type="EMBL" id="QGJ90087.1"/>
    </source>
</evidence>
<keyword evidence="2" id="KW-1185">Reference proteome</keyword>
<sequence>MKTIDPNMNADKQYREAFMLRHRAVAIGDIEMSRYIDDLIWMMACSIAEGLPQPWSQFYPMFQEEFGIE</sequence>
<dbReference type="EMBL" id="MN585993">
    <property type="protein sequence ID" value="QGJ90087.1"/>
    <property type="molecule type" value="Genomic_DNA"/>
</dbReference>
<organism evidence="1 2">
    <name type="scientific">Mycobacterium phage Indlulamithi</name>
    <dbReference type="NCBI Taxonomy" id="2656582"/>
    <lineage>
        <taxon>Viruses</taxon>
        <taxon>Duplodnaviria</taxon>
        <taxon>Heunggongvirae</taxon>
        <taxon>Uroviricota</taxon>
        <taxon>Caudoviricetes</taxon>
        <taxon>Indlulamithivirus</taxon>
        <taxon>Indlulamithivirus indlulamithi</taxon>
    </lineage>
</organism>
<protein>
    <submittedName>
        <fullName evidence="1">Uncharacterized protein</fullName>
    </submittedName>
</protein>
<gene>
    <name evidence="1" type="primary">47</name>
    <name evidence="1" type="ORF">PBI_INDLULAMITHI_47</name>
</gene>
<name>A0A649VCN5_9CAUD</name>
<dbReference type="GeneID" id="55624485"/>
<dbReference type="KEGG" id="vg:55624485"/>
<proteinExistence type="predicted"/>
<evidence type="ECO:0000313" key="2">
    <source>
        <dbReference type="Proteomes" id="UP000423609"/>
    </source>
</evidence>
<dbReference type="RefSeq" id="YP_009853799.1">
    <property type="nucleotide sequence ID" value="NC_048824.1"/>
</dbReference>